<reference evidence="2 3" key="1">
    <citation type="journal article" date="2023" name="Nucleic Acids Res.">
        <title>The hologenome of Daphnia magna reveals possible DNA methylation and microbiome-mediated evolution of the host genome.</title>
        <authorList>
            <person name="Chaturvedi A."/>
            <person name="Li X."/>
            <person name="Dhandapani V."/>
            <person name="Marshall H."/>
            <person name="Kissane S."/>
            <person name="Cuenca-Cambronero M."/>
            <person name="Asole G."/>
            <person name="Calvet F."/>
            <person name="Ruiz-Romero M."/>
            <person name="Marangio P."/>
            <person name="Guigo R."/>
            <person name="Rago D."/>
            <person name="Mirbahai L."/>
            <person name="Eastwood N."/>
            <person name="Colbourne J.K."/>
            <person name="Zhou J."/>
            <person name="Mallon E."/>
            <person name="Orsini L."/>
        </authorList>
    </citation>
    <scope>NUCLEOTIDE SEQUENCE [LARGE SCALE GENOMIC DNA]</scope>
    <source>
        <strain evidence="2">LRV0_1</strain>
    </source>
</reference>
<dbReference type="SUPFAM" id="SSF56436">
    <property type="entry name" value="C-type lectin-like"/>
    <property type="match status" value="1"/>
</dbReference>
<evidence type="ECO:0000313" key="3">
    <source>
        <dbReference type="Proteomes" id="UP001234178"/>
    </source>
</evidence>
<dbReference type="SMART" id="SM00034">
    <property type="entry name" value="CLECT"/>
    <property type="match status" value="1"/>
</dbReference>
<dbReference type="CDD" id="cd00037">
    <property type="entry name" value="CLECT"/>
    <property type="match status" value="1"/>
</dbReference>
<accession>A0ABQ9ZSS7</accession>
<evidence type="ECO:0000313" key="2">
    <source>
        <dbReference type="EMBL" id="KAK4015833.1"/>
    </source>
</evidence>
<dbReference type="InterPro" id="IPR001304">
    <property type="entry name" value="C-type_lectin-like"/>
</dbReference>
<dbReference type="Gene3D" id="3.10.100.10">
    <property type="entry name" value="Mannose-Binding Protein A, subunit A"/>
    <property type="match status" value="1"/>
</dbReference>
<gene>
    <name evidence="2" type="ORF">OUZ56_030804</name>
</gene>
<dbReference type="Proteomes" id="UP001234178">
    <property type="component" value="Unassembled WGS sequence"/>
</dbReference>
<dbReference type="PANTHER" id="PTHR22802:SF465">
    <property type="entry name" value="AT17652P-RELATED"/>
    <property type="match status" value="1"/>
</dbReference>
<keyword evidence="3" id="KW-1185">Reference proteome</keyword>
<name>A0ABQ9ZSS7_9CRUS</name>
<dbReference type="InterPro" id="IPR016187">
    <property type="entry name" value="CTDL_fold"/>
</dbReference>
<proteinExistence type="predicted"/>
<sequence>MKIKISISWYQTNKTTRSMKHISVEIFLAVFTVAVCFTNGMAATEIESKENCPSYLQDDTTIPCWSLGSKCYCFSNNDVKDKVYNWTQADEICKAANMTLLSIETEQEDMLIYSQSETHPELADYPYSYWTSGSYSQIGYKRWEWATNEPFQPFEYTNWIPGQPSDNNPPNNQPGNCVFLSFYTDYASGYWFPYSCSYATYKRFICESLD</sequence>
<dbReference type="PROSITE" id="PS50041">
    <property type="entry name" value="C_TYPE_LECTIN_2"/>
    <property type="match status" value="1"/>
</dbReference>
<dbReference type="PANTHER" id="PTHR22802">
    <property type="entry name" value="C-TYPE LECTIN SUPERFAMILY MEMBER"/>
    <property type="match status" value="1"/>
</dbReference>
<dbReference type="InterPro" id="IPR016186">
    <property type="entry name" value="C-type_lectin-like/link_sf"/>
</dbReference>
<dbReference type="EMBL" id="JAOYFB010000005">
    <property type="protein sequence ID" value="KAK4015833.1"/>
    <property type="molecule type" value="Genomic_DNA"/>
</dbReference>
<comment type="caution">
    <text evidence="2">The sequence shown here is derived from an EMBL/GenBank/DDBJ whole genome shotgun (WGS) entry which is preliminary data.</text>
</comment>
<dbReference type="Pfam" id="PF00059">
    <property type="entry name" value="Lectin_C"/>
    <property type="match status" value="1"/>
</dbReference>
<dbReference type="InterPro" id="IPR051004">
    <property type="entry name" value="DC-SIGN_domain-containing"/>
</dbReference>
<evidence type="ECO:0000259" key="1">
    <source>
        <dbReference type="PROSITE" id="PS50041"/>
    </source>
</evidence>
<protein>
    <recommendedName>
        <fullName evidence="1">C-type lectin domain-containing protein</fullName>
    </recommendedName>
</protein>
<feature type="domain" description="C-type lectin" evidence="1">
    <location>
        <begin position="67"/>
        <end position="197"/>
    </location>
</feature>
<organism evidence="2 3">
    <name type="scientific">Daphnia magna</name>
    <dbReference type="NCBI Taxonomy" id="35525"/>
    <lineage>
        <taxon>Eukaryota</taxon>
        <taxon>Metazoa</taxon>
        <taxon>Ecdysozoa</taxon>
        <taxon>Arthropoda</taxon>
        <taxon>Crustacea</taxon>
        <taxon>Branchiopoda</taxon>
        <taxon>Diplostraca</taxon>
        <taxon>Cladocera</taxon>
        <taxon>Anomopoda</taxon>
        <taxon>Daphniidae</taxon>
        <taxon>Daphnia</taxon>
    </lineage>
</organism>